<dbReference type="InterPro" id="IPR025966">
    <property type="entry name" value="OppC_N"/>
</dbReference>
<dbReference type="Gene3D" id="1.10.3720.10">
    <property type="entry name" value="MetI-like"/>
    <property type="match status" value="1"/>
</dbReference>
<dbReference type="PROSITE" id="PS50928">
    <property type="entry name" value="ABC_TM1"/>
    <property type="match status" value="1"/>
</dbReference>
<dbReference type="InterPro" id="IPR035906">
    <property type="entry name" value="MetI-like_sf"/>
</dbReference>
<keyword evidence="2 10" id="KW-0813">Transport</keyword>
<reference evidence="12 13" key="1">
    <citation type="submission" date="2022-11" db="EMBL/GenBank/DDBJ databases">
        <authorList>
            <person name="Caiyu Z."/>
        </authorList>
    </citation>
    <scope>NUCLEOTIDE SEQUENCE [LARGE SCALE GENOMIC DNA]</scope>
    <source>
        <strain evidence="12 13">YR-4</strain>
    </source>
</reference>
<dbReference type="Pfam" id="PF12911">
    <property type="entry name" value="OppC_N"/>
    <property type="match status" value="1"/>
</dbReference>
<evidence type="ECO:0000256" key="4">
    <source>
        <dbReference type="ARBA" id="ARBA00022692"/>
    </source>
</evidence>
<dbReference type="EMBL" id="JAPOHA010000014">
    <property type="protein sequence ID" value="MCY1715015.1"/>
    <property type="molecule type" value="Genomic_DNA"/>
</dbReference>
<protein>
    <submittedName>
        <fullName evidence="12">ABC transporter permease</fullName>
    </submittedName>
</protein>
<keyword evidence="3" id="KW-1003">Cell membrane</keyword>
<feature type="domain" description="ABC transmembrane type-1" evidence="11">
    <location>
        <begin position="131"/>
        <end position="340"/>
    </location>
</feature>
<feature type="transmembrane region" description="Helical" evidence="10">
    <location>
        <begin position="320"/>
        <end position="339"/>
    </location>
</feature>
<keyword evidence="7 10" id="KW-1133">Transmembrane helix</keyword>
<accession>A0ABT4BXG3</accession>
<dbReference type="PANTHER" id="PTHR43386:SF24">
    <property type="entry name" value="OLIGOPEPTIDE TRANSPORT SYSTEM PERMEASE PROTEIN AMID"/>
    <property type="match status" value="1"/>
</dbReference>
<evidence type="ECO:0000313" key="12">
    <source>
        <dbReference type="EMBL" id="MCY1715015.1"/>
    </source>
</evidence>
<evidence type="ECO:0000256" key="6">
    <source>
        <dbReference type="ARBA" id="ARBA00022927"/>
    </source>
</evidence>
<evidence type="ECO:0000259" key="11">
    <source>
        <dbReference type="PROSITE" id="PS50928"/>
    </source>
</evidence>
<feature type="transmembrane region" description="Helical" evidence="10">
    <location>
        <begin position="133"/>
        <end position="158"/>
    </location>
</feature>
<keyword evidence="4 10" id="KW-0812">Transmembrane</keyword>
<organism evidence="12 13">
    <name type="scientific">Caproiciproducens galactitolivorans</name>
    <dbReference type="NCBI Taxonomy" id="642589"/>
    <lineage>
        <taxon>Bacteria</taxon>
        <taxon>Bacillati</taxon>
        <taxon>Bacillota</taxon>
        <taxon>Clostridia</taxon>
        <taxon>Eubacteriales</taxon>
        <taxon>Acutalibacteraceae</taxon>
        <taxon>Caproiciproducens</taxon>
    </lineage>
</organism>
<dbReference type="Proteomes" id="UP001082703">
    <property type="component" value="Unassembled WGS sequence"/>
</dbReference>
<dbReference type="InterPro" id="IPR050366">
    <property type="entry name" value="BP-dependent_transpt_permease"/>
</dbReference>
<keyword evidence="5" id="KW-0571">Peptide transport</keyword>
<keyword evidence="13" id="KW-1185">Reference proteome</keyword>
<evidence type="ECO:0000256" key="7">
    <source>
        <dbReference type="ARBA" id="ARBA00022989"/>
    </source>
</evidence>
<keyword evidence="8 10" id="KW-0472">Membrane</keyword>
<dbReference type="RefSeq" id="WP_268059075.1">
    <property type="nucleotide sequence ID" value="NZ_JAPOHA010000014.1"/>
</dbReference>
<evidence type="ECO:0000256" key="5">
    <source>
        <dbReference type="ARBA" id="ARBA00022856"/>
    </source>
</evidence>
<dbReference type="InterPro" id="IPR000515">
    <property type="entry name" value="MetI-like"/>
</dbReference>
<name>A0ABT4BXG3_9FIRM</name>
<gene>
    <name evidence="12" type="ORF">OUY18_12225</name>
</gene>
<evidence type="ECO:0000256" key="3">
    <source>
        <dbReference type="ARBA" id="ARBA00022475"/>
    </source>
</evidence>
<evidence type="ECO:0000256" key="2">
    <source>
        <dbReference type="ARBA" id="ARBA00022448"/>
    </source>
</evidence>
<evidence type="ECO:0000256" key="10">
    <source>
        <dbReference type="RuleBase" id="RU363032"/>
    </source>
</evidence>
<evidence type="ECO:0000256" key="8">
    <source>
        <dbReference type="ARBA" id="ARBA00023136"/>
    </source>
</evidence>
<evidence type="ECO:0000256" key="1">
    <source>
        <dbReference type="ARBA" id="ARBA00004651"/>
    </source>
</evidence>
<dbReference type="CDD" id="cd06261">
    <property type="entry name" value="TM_PBP2"/>
    <property type="match status" value="1"/>
</dbReference>
<proteinExistence type="inferred from homology"/>
<comment type="caution">
    <text evidence="12">The sequence shown here is derived from an EMBL/GenBank/DDBJ whole genome shotgun (WGS) entry which is preliminary data.</text>
</comment>
<comment type="similarity">
    <text evidence="9">Belongs to the binding-protein-dependent transport system permease family. OppBC subfamily.</text>
</comment>
<keyword evidence="6" id="KW-0653">Protein transport</keyword>
<comment type="subcellular location">
    <subcellularLocation>
        <location evidence="1 10">Cell membrane</location>
        <topology evidence="1 10">Multi-pass membrane protein</topology>
    </subcellularLocation>
</comment>
<evidence type="ECO:0000256" key="9">
    <source>
        <dbReference type="ARBA" id="ARBA00024202"/>
    </source>
</evidence>
<dbReference type="PANTHER" id="PTHR43386">
    <property type="entry name" value="OLIGOPEPTIDE TRANSPORT SYSTEM PERMEASE PROTEIN APPC"/>
    <property type="match status" value="1"/>
</dbReference>
<dbReference type="SUPFAM" id="SSF161098">
    <property type="entry name" value="MetI-like"/>
    <property type="match status" value="1"/>
</dbReference>
<sequence length="353" mass="38837">MLDDRKLKKNPFSLQLNAEDFLPASADEKQSLVVMRESTTYWKDAVRRLRKNKVAMVAFAVIILVMFCAFIVPSFYPYHYDQQIRGSEDLRPMQYSEMELKSISQGKSVFPHVFGTDSFGRDLGIRVMIGARISLLVGLIASFLVLLIGSIYGAIAGYFGGKVDMVMMRIVDIIYSVPDMLIIILLQVTLKTPLTNLFDSNPAFAGLQKVGVGLISIFITFSLLYWVGMARIVRGQIMTLKEQEFVTAAKALGASNRQIIAKHLLPNCIGTLIVTTTLQIPSAIFTEAFLSYLGLGVAIPMASLGSLASDALGGISAFPYRLIVPSVAISLIILSFNLFGDGLRDAFDPKLKK</sequence>
<feature type="transmembrane region" description="Helical" evidence="10">
    <location>
        <begin position="170"/>
        <end position="190"/>
    </location>
</feature>
<dbReference type="Pfam" id="PF00528">
    <property type="entry name" value="BPD_transp_1"/>
    <property type="match status" value="1"/>
</dbReference>
<feature type="transmembrane region" description="Helical" evidence="10">
    <location>
        <begin position="210"/>
        <end position="228"/>
    </location>
</feature>
<feature type="transmembrane region" description="Helical" evidence="10">
    <location>
        <begin position="54"/>
        <end position="76"/>
    </location>
</feature>
<feature type="transmembrane region" description="Helical" evidence="10">
    <location>
        <begin position="290"/>
        <end position="308"/>
    </location>
</feature>
<evidence type="ECO:0000313" key="13">
    <source>
        <dbReference type="Proteomes" id="UP001082703"/>
    </source>
</evidence>